<keyword evidence="9" id="KW-0723">Serine/threonine-protein kinase</keyword>
<dbReference type="GO" id="GO:0000422">
    <property type="term" value="P:autophagy of mitochondrion"/>
    <property type="evidence" value="ECO:0007669"/>
    <property type="project" value="TreeGrafter"/>
</dbReference>
<dbReference type="Proteomes" id="UP000094043">
    <property type="component" value="Chromosome 3"/>
</dbReference>
<dbReference type="GO" id="GO:0061709">
    <property type="term" value="P:reticulophagy"/>
    <property type="evidence" value="ECO:0007669"/>
    <property type="project" value="TreeGrafter"/>
</dbReference>
<keyword evidence="14" id="KW-0653">Protein transport</keyword>
<gene>
    <name evidence="21" type="ORF">L203_102670</name>
</gene>
<evidence type="ECO:0000256" key="16">
    <source>
        <dbReference type="ARBA" id="ARBA00023136"/>
    </source>
</evidence>
<comment type="subunit">
    <text evidence="3">Homodimer. Forms a ternary complex with ATG13 and ATG17.</text>
</comment>
<dbReference type="PROSITE" id="PS00107">
    <property type="entry name" value="PROTEIN_KINASE_ATP"/>
    <property type="match status" value="1"/>
</dbReference>
<reference evidence="21" key="2">
    <citation type="journal article" date="2022" name="Elife">
        <title>Obligate sexual reproduction of a homothallic fungus closely related to the Cryptococcus pathogenic species complex.</title>
        <authorList>
            <person name="Passer A.R."/>
            <person name="Clancey S.A."/>
            <person name="Shea T."/>
            <person name="David-Palma M."/>
            <person name="Averette A.F."/>
            <person name="Boekhout T."/>
            <person name="Porcel B.M."/>
            <person name="Nowrousian M."/>
            <person name="Cuomo C.A."/>
            <person name="Sun S."/>
            <person name="Heitman J."/>
            <person name="Coelho M.A."/>
        </authorList>
    </citation>
    <scope>NUCLEOTIDE SEQUENCE</scope>
    <source>
        <strain evidence="21">CBS 7841</strain>
    </source>
</reference>
<evidence type="ECO:0000256" key="13">
    <source>
        <dbReference type="ARBA" id="ARBA00022840"/>
    </source>
</evidence>
<feature type="region of interest" description="Disordered" evidence="20">
    <location>
        <begin position="418"/>
        <end position="564"/>
    </location>
</feature>
<dbReference type="GO" id="GO:0000045">
    <property type="term" value="P:autophagosome assembly"/>
    <property type="evidence" value="ECO:0007669"/>
    <property type="project" value="TreeGrafter"/>
</dbReference>
<dbReference type="FunFam" id="1.10.510.10:FF:000915">
    <property type="entry name" value="Serine/threonine-protein kinase ATG1"/>
    <property type="match status" value="1"/>
</dbReference>
<keyword evidence="11" id="KW-0547">Nucleotide-binding</keyword>
<keyword evidence="15" id="KW-0072">Autophagy</keyword>
<accession>A0A1E3IE53</accession>
<dbReference type="GO" id="GO:0034045">
    <property type="term" value="C:phagophore assembly site membrane"/>
    <property type="evidence" value="ECO:0007669"/>
    <property type="project" value="UniProtKB-SubCell"/>
</dbReference>
<evidence type="ECO:0000256" key="11">
    <source>
        <dbReference type="ARBA" id="ARBA00022741"/>
    </source>
</evidence>
<dbReference type="AlphaFoldDB" id="A0A1E3IE53"/>
<evidence type="ECO:0000256" key="20">
    <source>
        <dbReference type="SAM" id="MobiDB-lite"/>
    </source>
</evidence>
<dbReference type="InterPro" id="IPR008271">
    <property type="entry name" value="Ser/Thr_kinase_AS"/>
</dbReference>
<evidence type="ECO:0000256" key="2">
    <source>
        <dbReference type="ARBA" id="ARBA00004623"/>
    </source>
</evidence>
<dbReference type="FunFam" id="3.30.200.20:FF:000399">
    <property type="entry name" value="Serine/threonine-protein kinase atg1"/>
    <property type="match status" value="1"/>
</dbReference>
<dbReference type="GO" id="GO:0034727">
    <property type="term" value="P:piecemeal microautophagy of the nucleus"/>
    <property type="evidence" value="ECO:0007669"/>
    <property type="project" value="TreeGrafter"/>
</dbReference>
<name>A0A1E3IE53_9TREE</name>
<dbReference type="Pfam" id="PF12063">
    <property type="entry name" value="ATG1-like_MIT1"/>
    <property type="match status" value="1"/>
</dbReference>
<reference evidence="21" key="1">
    <citation type="submission" date="2016-06" db="EMBL/GenBank/DDBJ databases">
        <authorList>
            <person name="Cuomo C."/>
            <person name="Litvintseva A."/>
            <person name="Heitman J."/>
            <person name="Chen Y."/>
            <person name="Sun S."/>
            <person name="Springer D."/>
            <person name="Dromer F."/>
            <person name="Young S."/>
            <person name="Zeng Q."/>
            <person name="Chapman S."/>
            <person name="Gujja S."/>
            <person name="Saif S."/>
            <person name="Birren B."/>
        </authorList>
    </citation>
    <scope>NUCLEOTIDE SEQUENCE</scope>
    <source>
        <strain evidence="21">CBS 7841</strain>
    </source>
</reference>
<evidence type="ECO:0000256" key="17">
    <source>
        <dbReference type="ARBA" id="ARBA00030237"/>
    </source>
</evidence>
<dbReference type="InterPro" id="IPR017441">
    <property type="entry name" value="Protein_kinase_ATP_BS"/>
</dbReference>
<evidence type="ECO:0000256" key="5">
    <source>
        <dbReference type="ARBA" id="ARBA00018572"/>
    </source>
</evidence>
<dbReference type="PANTHER" id="PTHR24348:SF22">
    <property type="entry name" value="NON-SPECIFIC SERINE_THREONINE PROTEIN KINASE"/>
    <property type="match status" value="1"/>
</dbReference>
<dbReference type="PANTHER" id="PTHR24348">
    <property type="entry name" value="SERINE/THREONINE-PROTEIN KINASE UNC-51-RELATED"/>
    <property type="match status" value="1"/>
</dbReference>
<dbReference type="InterPro" id="IPR048941">
    <property type="entry name" value="ATG1-like_MIT2"/>
</dbReference>
<dbReference type="GO" id="GO:0010506">
    <property type="term" value="P:regulation of autophagy"/>
    <property type="evidence" value="ECO:0007669"/>
    <property type="project" value="InterPro"/>
</dbReference>
<dbReference type="KEGG" id="cdep:91086881"/>
<dbReference type="InterPro" id="IPR045269">
    <property type="entry name" value="Atg1-like"/>
</dbReference>
<dbReference type="OrthoDB" id="346907at2759"/>
<evidence type="ECO:0000256" key="9">
    <source>
        <dbReference type="ARBA" id="ARBA00022527"/>
    </source>
</evidence>
<keyword evidence="10" id="KW-0808">Transferase</keyword>
<evidence type="ECO:0000256" key="4">
    <source>
        <dbReference type="ARBA" id="ARBA00012513"/>
    </source>
</evidence>
<dbReference type="GO" id="GO:0005776">
    <property type="term" value="C:autophagosome"/>
    <property type="evidence" value="ECO:0007669"/>
    <property type="project" value="TreeGrafter"/>
</dbReference>
<dbReference type="CDD" id="cd14009">
    <property type="entry name" value="STKc_ATG1_ULK_like"/>
    <property type="match status" value="1"/>
</dbReference>
<keyword evidence="12 21" id="KW-0418">Kinase</keyword>
<reference evidence="21" key="3">
    <citation type="submission" date="2024-01" db="EMBL/GenBank/DDBJ databases">
        <authorList>
            <person name="Coelho M.A."/>
            <person name="David-Palma M."/>
            <person name="Shea T."/>
            <person name="Sun S."/>
            <person name="Cuomo C.A."/>
            <person name="Heitman J."/>
        </authorList>
    </citation>
    <scope>NUCLEOTIDE SEQUENCE</scope>
    <source>
        <strain evidence="21">CBS 7841</strain>
    </source>
</reference>
<dbReference type="InterPro" id="IPR000719">
    <property type="entry name" value="Prot_kinase_dom"/>
</dbReference>
<evidence type="ECO:0000256" key="6">
    <source>
        <dbReference type="ARBA" id="ARBA00019599"/>
    </source>
</evidence>
<dbReference type="Pfam" id="PF21127">
    <property type="entry name" value="ATG1-like_MIT2"/>
    <property type="match status" value="1"/>
</dbReference>
<dbReference type="PROSITE" id="PS50011">
    <property type="entry name" value="PROTEIN_KINASE_DOM"/>
    <property type="match status" value="1"/>
</dbReference>
<comment type="subcellular location">
    <subcellularLocation>
        <location evidence="1">Cytoplasm</location>
    </subcellularLocation>
    <subcellularLocation>
        <location evidence="2">Preautophagosomal structure membrane</location>
        <topology evidence="2">Peripheral membrane protein</topology>
    </subcellularLocation>
</comment>
<dbReference type="Gene3D" id="1.10.510.10">
    <property type="entry name" value="Transferase(Phosphotransferase) domain 1"/>
    <property type="match status" value="1"/>
</dbReference>
<dbReference type="GO" id="GO:0004674">
    <property type="term" value="F:protein serine/threonine kinase activity"/>
    <property type="evidence" value="ECO:0007669"/>
    <property type="project" value="UniProtKB-KW"/>
</dbReference>
<dbReference type="GO" id="GO:0015031">
    <property type="term" value="P:protein transport"/>
    <property type="evidence" value="ECO:0007669"/>
    <property type="project" value="UniProtKB-KW"/>
</dbReference>
<dbReference type="PROSITE" id="PS00108">
    <property type="entry name" value="PROTEIN_KINASE_ST"/>
    <property type="match status" value="1"/>
</dbReference>
<dbReference type="GO" id="GO:0005524">
    <property type="term" value="F:ATP binding"/>
    <property type="evidence" value="ECO:0007669"/>
    <property type="project" value="UniProtKB-UniRule"/>
</dbReference>
<comment type="catalytic activity">
    <reaction evidence="19">
        <text>L-seryl-[protein] + ATP = O-phospho-L-seryl-[protein] + ADP + H(+)</text>
        <dbReference type="Rhea" id="RHEA:17989"/>
        <dbReference type="Rhea" id="RHEA-COMP:9863"/>
        <dbReference type="Rhea" id="RHEA-COMP:11604"/>
        <dbReference type="ChEBI" id="CHEBI:15378"/>
        <dbReference type="ChEBI" id="CHEBI:29999"/>
        <dbReference type="ChEBI" id="CHEBI:30616"/>
        <dbReference type="ChEBI" id="CHEBI:83421"/>
        <dbReference type="ChEBI" id="CHEBI:456216"/>
        <dbReference type="EC" id="2.7.11.1"/>
    </reaction>
</comment>
<dbReference type="GeneID" id="91086881"/>
<evidence type="ECO:0000256" key="7">
    <source>
        <dbReference type="ARBA" id="ARBA00022448"/>
    </source>
</evidence>
<evidence type="ECO:0000256" key="8">
    <source>
        <dbReference type="ARBA" id="ARBA00022490"/>
    </source>
</evidence>
<keyword evidence="7" id="KW-0813">Transport</keyword>
<dbReference type="InterPro" id="IPR011009">
    <property type="entry name" value="Kinase-like_dom_sf"/>
</dbReference>
<evidence type="ECO:0000256" key="18">
    <source>
        <dbReference type="ARBA" id="ARBA00047899"/>
    </source>
</evidence>
<feature type="compositionally biased region" description="Polar residues" evidence="20">
    <location>
        <begin position="520"/>
        <end position="531"/>
    </location>
</feature>
<keyword evidence="13" id="KW-0067">ATP-binding</keyword>
<dbReference type="SMART" id="SM00220">
    <property type="entry name" value="S_TKc"/>
    <property type="match status" value="1"/>
</dbReference>
<keyword evidence="8" id="KW-0963">Cytoplasm</keyword>
<feature type="compositionally biased region" description="Polar residues" evidence="20">
    <location>
        <begin position="464"/>
        <end position="485"/>
    </location>
</feature>
<dbReference type="InterPro" id="IPR022708">
    <property type="entry name" value="Atg1-like_tMIT"/>
</dbReference>
<evidence type="ECO:0000256" key="10">
    <source>
        <dbReference type="ARBA" id="ARBA00022679"/>
    </source>
</evidence>
<proteinExistence type="predicted"/>
<dbReference type="EC" id="2.7.11.1" evidence="4"/>
<evidence type="ECO:0000313" key="21">
    <source>
        <dbReference type="EMBL" id="WVN87488.1"/>
    </source>
</evidence>
<dbReference type="Gene3D" id="3.30.200.20">
    <property type="entry name" value="Phosphorylase Kinase, domain 1"/>
    <property type="match status" value="1"/>
</dbReference>
<feature type="compositionally biased region" description="Low complexity" evidence="20">
    <location>
        <begin position="425"/>
        <end position="442"/>
    </location>
</feature>
<dbReference type="SUPFAM" id="SSF56112">
    <property type="entry name" value="Protein kinase-like (PK-like)"/>
    <property type="match status" value="1"/>
</dbReference>
<keyword evidence="22" id="KW-1185">Reference proteome</keyword>
<evidence type="ECO:0000256" key="19">
    <source>
        <dbReference type="ARBA" id="ARBA00048679"/>
    </source>
</evidence>
<comment type="catalytic activity">
    <reaction evidence="18">
        <text>L-threonyl-[protein] + ATP = O-phospho-L-threonyl-[protein] + ADP + H(+)</text>
        <dbReference type="Rhea" id="RHEA:46608"/>
        <dbReference type="Rhea" id="RHEA-COMP:11060"/>
        <dbReference type="Rhea" id="RHEA-COMP:11605"/>
        <dbReference type="ChEBI" id="CHEBI:15378"/>
        <dbReference type="ChEBI" id="CHEBI:30013"/>
        <dbReference type="ChEBI" id="CHEBI:30616"/>
        <dbReference type="ChEBI" id="CHEBI:61977"/>
        <dbReference type="ChEBI" id="CHEBI:456216"/>
        <dbReference type="EC" id="2.7.11.1"/>
    </reaction>
</comment>
<dbReference type="VEuPathDB" id="FungiDB:L203_04038"/>
<dbReference type="GO" id="GO:0005829">
    <property type="term" value="C:cytosol"/>
    <property type="evidence" value="ECO:0007669"/>
    <property type="project" value="TreeGrafter"/>
</dbReference>
<evidence type="ECO:0000313" key="22">
    <source>
        <dbReference type="Proteomes" id="UP000094043"/>
    </source>
</evidence>
<organism evidence="21 22">
    <name type="scientific">Cryptococcus depauperatus CBS 7841</name>
    <dbReference type="NCBI Taxonomy" id="1295531"/>
    <lineage>
        <taxon>Eukaryota</taxon>
        <taxon>Fungi</taxon>
        <taxon>Dikarya</taxon>
        <taxon>Basidiomycota</taxon>
        <taxon>Agaricomycotina</taxon>
        <taxon>Tremellomycetes</taxon>
        <taxon>Tremellales</taxon>
        <taxon>Cryptococcaceae</taxon>
        <taxon>Cryptococcus</taxon>
    </lineage>
</organism>
<dbReference type="RefSeq" id="XP_066068188.1">
    <property type="nucleotide sequence ID" value="XM_066212091.1"/>
</dbReference>
<evidence type="ECO:0000256" key="12">
    <source>
        <dbReference type="ARBA" id="ARBA00022777"/>
    </source>
</evidence>
<dbReference type="InterPro" id="IPR001245">
    <property type="entry name" value="Ser-Thr/Tyr_kinase_cat_dom"/>
</dbReference>
<evidence type="ECO:0000256" key="14">
    <source>
        <dbReference type="ARBA" id="ARBA00022927"/>
    </source>
</evidence>
<evidence type="ECO:0000256" key="3">
    <source>
        <dbReference type="ARBA" id="ARBA00011138"/>
    </source>
</evidence>
<feature type="region of interest" description="Disordered" evidence="20">
    <location>
        <begin position="1"/>
        <end position="22"/>
    </location>
</feature>
<protein>
    <recommendedName>
        <fullName evidence="5">Serine/threonine-protein kinase ATG1</fullName>
        <ecNumber evidence="4">2.7.11.1</ecNumber>
    </recommendedName>
    <alternativeName>
        <fullName evidence="17">Autophagy-related protein 1</fullName>
    </alternativeName>
    <alternativeName>
        <fullName evidence="6">Serine/threonine-protein kinase atg1</fullName>
    </alternativeName>
</protein>
<keyword evidence="16" id="KW-0472">Membrane</keyword>
<dbReference type="Pfam" id="PF07714">
    <property type="entry name" value="PK_Tyr_Ser-Thr"/>
    <property type="match status" value="1"/>
</dbReference>
<feature type="region of interest" description="Disordered" evidence="20">
    <location>
        <begin position="290"/>
        <end position="310"/>
    </location>
</feature>
<evidence type="ECO:0000256" key="1">
    <source>
        <dbReference type="ARBA" id="ARBA00004496"/>
    </source>
</evidence>
<dbReference type="GO" id="GO:0042594">
    <property type="term" value="P:response to starvation"/>
    <property type="evidence" value="ECO:0007669"/>
    <property type="project" value="TreeGrafter"/>
</dbReference>
<evidence type="ECO:0000256" key="15">
    <source>
        <dbReference type="ARBA" id="ARBA00023006"/>
    </source>
</evidence>
<sequence length="997" mass="108792">MPDSNSQSVTTGGHGHGSHKQRIGNYVMGSEIGRGSFATVYKGYRSKTKVPVAIKAVSRQKLTAKLLENLESEINILKVINHRNIVALTDCFKNDTHIYLVMEYCSGSDLSIYIKQRGKLSTLDFVPRFGTSADKLEKNEHGKVWWPHPSSGGLDENITRSFLGQLAQAIKFLRQQNLMHRDIKPQNLLLQPATEAEVAEGHPYGIPVLKVADFGFARILPAAAMAETLCGSPLYMAPEILRYEKYDAKADLWSVGAVLFEMSVGRPPFRASNHVELLRRIERGNDQIIFPDEKPQEPSKPSNHGVPTPVSPDIKALIRSLLKRKPNERMGFDDFFTCGVWDGHMGESTEEELSLDVSTDSSSAGIEDSHKIRNMVASIEQSKDRVRPLRAPQPLATDAALNPQPAMLENAQENIGKTTEKPRFQSSPSPSSTQPPVQPTSVRRSTPKYYVGNAPPSDPVPAVATQTSDQVAGQGHLSTQASATPKANPRPIMTAAQRRLSGRSEREREQSGSVEEATPLTPSYSGPSPTMSRPARSLGEGSPLAATPPITMGPDGKLARESALEGSGVGTDYVVVEKQTVEINALADELDQASTRPIIRRSSRSSVVSRPVSSFQPVSPSAGTTMSTARNESAVVPLSYSPPFAISSTPPFAMPTRHSPNGVGSSLRHVSNPSGMNVFPPNISASPSYGQDVTRYSASPSSLQTGALARALTTTAIKLIGSGANQAATAIARATAKRRPTIMRVSSDMDPAEDDLLHNVEDIARKAFVLFELADERLLAQSQLAQTARSSPTLSGLMGTTPPFSVQAASQGTARRKSSSSSINSEVWVLRQQEAAANDAVVLYMKSLTFIARAMDKVKRYWKSRTEVFHGYVASQELNEMGQWLRARFNEVYEKAEWAKHHAGDNLLFPDWLVHDKARDISRQAASAELQGELFLAEQGYETALWLLQALLDESVYENGRIAEDDRVAYEKLMVPIKIRLDALRKKLADSPGTTAR</sequence>
<dbReference type="EMBL" id="CP143786">
    <property type="protein sequence ID" value="WVN87488.1"/>
    <property type="molecule type" value="Genomic_DNA"/>
</dbReference>